<dbReference type="AlphaFoldDB" id="A0A1E8CMV8"/>
<dbReference type="RefSeq" id="WP_070117961.1">
    <property type="nucleotide sequence ID" value="NZ_MASR01000001.1"/>
</dbReference>
<feature type="transmembrane region" description="Helical" evidence="1">
    <location>
        <begin position="90"/>
        <end position="112"/>
    </location>
</feature>
<feature type="transmembrane region" description="Helical" evidence="1">
    <location>
        <begin position="373"/>
        <end position="392"/>
    </location>
</feature>
<reference evidence="3" key="1">
    <citation type="submission" date="2016-07" db="EMBL/GenBank/DDBJ databases">
        <authorList>
            <person name="Florea S."/>
            <person name="Webb J.S."/>
            <person name="Jaromczyk J."/>
            <person name="Schardl C.L."/>
        </authorList>
    </citation>
    <scope>NUCLEOTIDE SEQUENCE [LARGE SCALE GENOMIC DNA]</scope>
    <source>
        <strain evidence="3">KCTC 42131</strain>
    </source>
</reference>
<feature type="transmembrane region" description="Helical" evidence="1">
    <location>
        <begin position="348"/>
        <end position="366"/>
    </location>
</feature>
<keyword evidence="3" id="KW-1185">Reference proteome</keyword>
<keyword evidence="1" id="KW-0812">Transmembrane</keyword>
<feature type="transmembrane region" description="Helical" evidence="1">
    <location>
        <begin position="148"/>
        <end position="169"/>
    </location>
</feature>
<protein>
    <submittedName>
        <fullName evidence="2">Uncharacterized protein</fullName>
    </submittedName>
</protein>
<evidence type="ECO:0000256" key="1">
    <source>
        <dbReference type="SAM" id="Phobius"/>
    </source>
</evidence>
<proteinExistence type="predicted"/>
<evidence type="ECO:0000313" key="2">
    <source>
        <dbReference type="EMBL" id="OFE13743.1"/>
    </source>
</evidence>
<sequence>MHRFFSEQGLTRTAAALAALVATIFVVLAITGTVRMYSPVPFWDMWDATLNFYIAINDGASWLWWAQHNEHRIVLSRLLFWLDYQFFDGLSVFLLAMNYVIVALAVLLFFYVSRDRMAHESARNHIVFFATCFVTAWLYQWMQYENLAWAFQSQFFLAQLVPLCALYILHRPARNKRAHLAFAAACLLGIASAGTMANGILALPLMTAYALAARMRLWQTLTLAVLTAVILGLYFHDYFSPGHHGSLTETVLQHPLQLALYVALYLGSPFYHLFGTGISGTAAAVVSTTLMAVIAFTCLFRSLRNPRDNALQLALVFCIIYLAGTAVGTGGGRLIFGVYQATSFRYTTPALMAWACALMLVLPLLWQAWRRYPVISTGLMMLLPALMLVHQFEAARGQQALVTTRNVAALALELGVRDEPQIRNVHELSVGFLRIADTASRENLSVFGVYPWRDLKQTLGQHMPQTQSPVCRGHLDIVSDIDTDPAYLRVQGWLLNDEVQVIPELITITDAGGQIAGYALTGMPRNDVADVVGTHARLSGFQGYVRSEFAGDAIVLIADTARCELPTELP</sequence>
<dbReference type="STRING" id="1524254.PHACT_11855"/>
<feature type="transmembrane region" description="Helical" evidence="1">
    <location>
        <begin position="280"/>
        <end position="301"/>
    </location>
</feature>
<keyword evidence="1" id="KW-0472">Membrane</keyword>
<keyword evidence="1" id="KW-1133">Transmembrane helix</keyword>
<accession>A0A1E8CMV8</accession>
<gene>
    <name evidence="2" type="ORF">PHACT_11855</name>
</gene>
<feature type="transmembrane region" description="Helical" evidence="1">
    <location>
        <begin position="124"/>
        <end position="142"/>
    </location>
</feature>
<dbReference type="EMBL" id="MASR01000001">
    <property type="protein sequence ID" value="OFE13743.1"/>
    <property type="molecule type" value="Genomic_DNA"/>
</dbReference>
<feature type="transmembrane region" description="Helical" evidence="1">
    <location>
        <begin position="217"/>
        <end position="235"/>
    </location>
</feature>
<feature type="transmembrane region" description="Helical" evidence="1">
    <location>
        <begin position="181"/>
        <end position="205"/>
    </location>
</feature>
<name>A0A1E8CMV8_9GAMM</name>
<evidence type="ECO:0000313" key="3">
    <source>
        <dbReference type="Proteomes" id="UP000175669"/>
    </source>
</evidence>
<comment type="caution">
    <text evidence="2">The sequence shown here is derived from an EMBL/GenBank/DDBJ whole genome shotgun (WGS) entry which is preliminary data.</text>
</comment>
<feature type="transmembrane region" description="Helical" evidence="1">
    <location>
        <begin position="313"/>
        <end position="336"/>
    </location>
</feature>
<dbReference type="Proteomes" id="UP000175669">
    <property type="component" value="Unassembled WGS sequence"/>
</dbReference>
<feature type="transmembrane region" description="Helical" evidence="1">
    <location>
        <begin position="256"/>
        <end position="274"/>
    </location>
</feature>
<organism evidence="2 3">
    <name type="scientific">Pseudohongiella acticola</name>
    <dbReference type="NCBI Taxonomy" id="1524254"/>
    <lineage>
        <taxon>Bacteria</taxon>
        <taxon>Pseudomonadati</taxon>
        <taxon>Pseudomonadota</taxon>
        <taxon>Gammaproteobacteria</taxon>
        <taxon>Pseudomonadales</taxon>
        <taxon>Pseudohongiellaceae</taxon>
        <taxon>Pseudohongiella</taxon>
    </lineage>
</organism>
<dbReference type="OrthoDB" id="8625549at2"/>